<dbReference type="InterPro" id="IPR024747">
    <property type="entry name" value="Pyridox_Oxase-rel"/>
</dbReference>
<evidence type="ECO:0000313" key="1">
    <source>
        <dbReference type="EMBL" id="KGF43868.1"/>
    </source>
</evidence>
<name>A0A096A9U2_9BACT</name>
<dbReference type="SUPFAM" id="SSF50475">
    <property type="entry name" value="FMN-binding split barrel"/>
    <property type="match status" value="1"/>
</dbReference>
<dbReference type="PANTHER" id="PTHR34071:SF2">
    <property type="entry name" value="FLAVIN-NUCLEOTIDE-BINDING PROTEIN"/>
    <property type="match status" value="1"/>
</dbReference>
<reference evidence="1 2" key="1">
    <citation type="submission" date="2014-07" db="EMBL/GenBank/DDBJ databases">
        <authorList>
            <person name="McCorrison J."/>
            <person name="Sanka R."/>
            <person name="Torralba M."/>
            <person name="Gillis M."/>
            <person name="Haft D.H."/>
            <person name="Methe B."/>
            <person name="Sutton G."/>
            <person name="Nelson K.E."/>
        </authorList>
    </citation>
    <scope>NUCLEOTIDE SEQUENCE [LARGE SCALE GENOMIC DNA]</scope>
    <source>
        <strain evidence="1 2">DNF00666</strain>
    </source>
</reference>
<gene>
    <name evidence="1" type="ORF">HMPREF0661_11465</name>
</gene>
<comment type="caution">
    <text evidence="1">The sequence shown here is derived from an EMBL/GenBank/DDBJ whole genome shotgun (WGS) entry which is preliminary data.</text>
</comment>
<sequence>MKYVNDRIRRQDRLMDEDRAIELLRDGEYGVLSMVSEDMGYGIPVNFVWDGKNSIYIHCAPEGRKLVAIEQNPKVSLCVIGKVNLLPRNFTTEYESAIFFGEAHIHLSEEEKMRALHLLIDKLSPDFKELGDKYAHMSFHRVEIIRVDFSEFSGKRKKVHSSGTPTGD</sequence>
<proteinExistence type="predicted"/>
<dbReference type="RefSeq" id="WP_036866571.1">
    <property type="nucleotide sequence ID" value="NZ_JRNS01000508.1"/>
</dbReference>
<dbReference type="Gene3D" id="2.30.110.10">
    <property type="entry name" value="Electron Transport, Fmn-binding Protein, Chain A"/>
    <property type="match status" value="1"/>
</dbReference>
<dbReference type="Pfam" id="PF12900">
    <property type="entry name" value="Pyridox_ox_2"/>
    <property type="match status" value="1"/>
</dbReference>
<dbReference type="PANTHER" id="PTHR34071">
    <property type="entry name" value="5-NITROIMIDAZOLE ANTIBIOTICS RESISTANCE PROTEIN, NIMA-FAMILY-RELATED PROTEIN-RELATED"/>
    <property type="match status" value="1"/>
</dbReference>
<accession>A0A096A9U2</accession>
<dbReference type="EMBL" id="JRNS01000508">
    <property type="protein sequence ID" value="KGF43868.1"/>
    <property type="molecule type" value="Genomic_DNA"/>
</dbReference>
<protein>
    <submittedName>
        <fullName evidence="1">5-nitroimidazole antibiotic resistance protein</fullName>
    </submittedName>
</protein>
<evidence type="ECO:0000313" key="2">
    <source>
        <dbReference type="Proteomes" id="UP000029578"/>
    </source>
</evidence>
<dbReference type="InterPro" id="IPR012349">
    <property type="entry name" value="Split_barrel_FMN-bd"/>
</dbReference>
<organism evidence="1 2">
    <name type="scientific">Prevotella melaninogenica DNF00666</name>
    <dbReference type="NCBI Taxonomy" id="1401073"/>
    <lineage>
        <taxon>Bacteria</taxon>
        <taxon>Pseudomonadati</taxon>
        <taxon>Bacteroidota</taxon>
        <taxon>Bacteroidia</taxon>
        <taxon>Bacteroidales</taxon>
        <taxon>Prevotellaceae</taxon>
        <taxon>Prevotella</taxon>
    </lineage>
</organism>
<dbReference type="Proteomes" id="UP000029578">
    <property type="component" value="Unassembled WGS sequence"/>
</dbReference>
<dbReference type="AlphaFoldDB" id="A0A096A9U2"/>